<keyword evidence="5" id="KW-1185">Reference proteome</keyword>
<protein>
    <recommendedName>
        <fullName evidence="6">Glucuronosyltransferase</fullName>
    </recommendedName>
</protein>
<dbReference type="Pfam" id="PF00201">
    <property type="entry name" value="UDPGT"/>
    <property type="match status" value="1"/>
</dbReference>
<evidence type="ECO:0000256" key="2">
    <source>
        <dbReference type="ARBA" id="ARBA00022676"/>
    </source>
</evidence>
<evidence type="ECO:0000313" key="4">
    <source>
        <dbReference type="EMBL" id="PVD18326.1"/>
    </source>
</evidence>
<comment type="caution">
    <text evidence="4">The sequence shown here is derived from an EMBL/GenBank/DDBJ whole genome shotgun (WGS) entry which is preliminary data.</text>
</comment>
<proteinExistence type="inferred from homology"/>
<evidence type="ECO:0000256" key="3">
    <source>
        <dbReference type="ARBA" id="ARBA00022679"/>
    </source>
</evidence>
<keyword evidence="2" id="KW-0328">Glycosyltransferase</keyword>
<reference evidence="4 5" key="1">
    <citation type="submission" date="2018-04" db="EMBL/GenBank/DDBJ databases">
        <title>The genome of golden apple snail Pomacea canaliculata provides insight into stress tolerance and invasive adaptation.</title>
        <authorList>
            <person name="Liu C."/>
            <person name="Liu B."/>
            <person name="Ren Y."/>
            <person name="Zhang Y."/>
            <person name="Wang H."/>
            <person name="Li S."/>
            <person name="Jiang F."/>
            <person name="Yin L."/>
            <person name="Zhang G."/>
            <person name="Qian W."/>
            <person name="Fan W."/>
        </authorList>
    </citation>
    <scope>NUCLEOTIDE SEQUENCE [LARGE SCALE GENOMIC DNA]</scope>
    <source>
        <strain evidence="4">SZHN2017</strain>
        <tissue evidence="4">Muscle</tissue>
    </source>
</reference>
<dbReference type="Proteomes" id="UP000245119">
    <property type="component" value="Linkage Group LG14"/>
</dbReference>
<dbReference type="InterPro" id="IPR002213">
    <property type="entry name" value="UDP_glucos_trans"/>
</dbReference>
<keyword evidence="3" id="KW-0808">Transferase</keyword>
<dbReference type="InterPro" id="IPR050271">
    <property type="entry name" value="UDP-glycosyltransferase"/>
</dbReference>
<comment type="similarity">
    <text evidence="1">Belongs to the UDP-glycosyltransferase family.</text>
</comment>
<name>A0A2T7NAX6_POMCA</name>
<dbReference type="GO" id="GO:0008194">
    <property type="term" value="F:UDP-glycosyltransferase activity"/>
    <property type="evidence" value="ECO:0007669"/>
    <property type="project" value="InterPro"/>
</dbReference>
<dbReference type="SUPFAM" id="SSF53756">
    <property type="entry name" value="UDP-Glycosyltransferase/glycogen phosphorylase"/>
    <property type="match status" value="1"/>
</dbReference>
<evidence type="ECO:0000256" key="1">
    <source>
        <dbReference type="ARBA" id="ARBA00009995"/>
    </source>
</evidence>
<dbReference type="AlphaFoldDB" id="A0A2T7NAX6"/>
<dbReference type="PANTHER" id="PTHR48043">
    <property type="entry name" value="EG:EG0003.4 PROTEIN-RELATED"/>
    <property type="match status" value="1"/>
</dbReference>
<dbReference type="Gene3D" id="3.40.50.2000">
    <property type="entry name" value="Glycogen Phosphorylase B"/>
    <property type="match status" value="1"/>
</dbReference>
<accession>A0A2T7NAX6</accession>
<evidence type="ECO:0008006" key="6">
    <source>
        <dbReference type="Google" id="ProtNLM"/>
    </source>
</evidence>
<dbReference type="EMBL" id="PZQS01000014">
    <property type="protein sequence ID" value="PVD18326.1"/>
    <property type="molecule type" value="Genomic_DNA"/>
</dbReference>
<evidence type="ECO:0000313" key="5">
    <source>
        <dbReference type="Proteomes" id="UP000245119"/>
    </source>
</evidence>
<organism evidence="4 5">
    <name type="scientific">Pomacea canaliculata</name>
    <name type="common">Golden apple snail</name>
    <dbReference type="NCBI Taxonomy" id="400727"/>
    <lineage>
        <taxon>Eukaryota</taxon>
        <taxon>Metazoa</taxon>
        <taxon>Spiralia</taxon>
        <taxon>Lophotrochozoa</taxon>
        <taxon>Mollusca</taxon>
        <taxon>Gastropoda</taxon>
        <taxon>Caenogastropoda</taxon>
        <taxon>Architaenioglossa</taxon>
        <taxon>Ampullarioidea</taxon>
        <taxon>Ampullariidae</taxon>
        <taxon>Pomacea</taxon>
    </lineage>
</organism>
<gene>
    <name evidence="4" type="ORF">C0Q70_20875</name>
</gene>
<sequence length="186" mass="21168">MRSKAVCVRRDICLLEREYMFDASGFRSGSGGNFTIDHFCKRTTCSCPGYKNSPLKVRRKVSQLSNKLSCMDFLVRMMATTCWLSHALYELLLHHQDSVVQISVFRSNVSSPYTKKILTSSWIPQNDLLAHPNTRMFVSHCGKNGQYEALFHAVPVVATPLFADQFYNAERMRVKGFAETVDLNTV</sequence>
<dbReference type="PANTHER" id="PTHR48043:SF145">
    <property type="entry name" value="FI06409P-RELATED"/>
    <property type="match status" value="1"/>
</dbReference>